<feature type="transmembrane region" description="Helical" evidence="6">
    <location>
        <begin position="321"/>
        <end position="342"/>
    </location>
</feature>
<feature type="transmembrane region" description="Helical" evidence="6">
    <location>
        <begin position="47"/>
        <end position="67"/>
    </location>
</feature>
<keyword evidence="9" id="KW-1185">Reference proteome</keyword>
<reference evidence="8 9" key="1">
    <citation type="submission" date="2018-10" db="EMBL/GenBank/DDBJ databases">
        <title>Draft genome sequence of Bacillus salarius IM0101, isolated from a hypersaline soil in Inner Mongolia, China.</title>
        <authorList>
            <person name="Yamprayoonswat W."/>
            <person name="Boonvisut S."/>
            <person name="Jumpathong W."/>
            <person name="Sittihan S."/>
            <person name="Ruangsuj P."/>
            <person name="Wanthongcharoen S."/>
            <person name="Thongpramul N."/>
            <person name="Pimmason S."/>
            <person name="Yu B."/>
            <person name="Yasawong M."/>
        </authorList>
    </citation>
    <scope>NUCLEOTIDE SEQUENCE [LARGE SCALE GENOMIC DNA]</scope>
    <source>
        <strain evidence="8 9">IM0101</strain>
    </source>
</reference>
<evidence type="ECO:0000256" key="2">
    <source>
        <dbReference type="ARBA" id="ARBA00022475"/>
    </source>
</evidence>
<protein>
    <submittedName>
        <fullName evidence="8">HAMP domain-containing protein</fullName>
    </submittedName>
</protein>
<evidence type="ECO:0000313" key="9">
    <source>
        <dbReference type="Proteomes" id="UP000275076"/>
    </source>
</evidence>
<evidence type="ECO:0000256" key="3">
    <source>
        <dbReference type="ARBA" id="ARBA00022692"/>
    </source>
</evidence>
<dbReference type="InterPro" id="IPR029151">
    <property type="entry name" value="Sensor-like_sf"/>
</dbReference>
<dbReference type="Gene3D" id="3.30.450.20">
    <property type="entry name" value="PAS domain"/>
    <property type="match status" value="1"/>
</dbReference>
<name>A0A3R9P3B4_9BACI</name>
<dbReference type="Pfam" id="PF02743">
    <property type="entry name" value="dCache_1"/>
    <property type="match status" value="1"/>
</dbReference>
<evidence type="ECO:0000313" key="8">
    <source>
        <dbReference type="EMBL" id="RSL30166.1"/>
    </source>
</evidence>
<dbReference type="InterPro" id="IPR033479">
    <property type="entry name" value="dCache_1"/>
</dbReference>
<accession>A0A3R9P3B4</accession>
<dbReference type="SUPFAM" id="SSF103190">
    <property type="entry name" value="Sensory domain-like"/>
    <property type="match status" value="1"/>
</dbReference>
<gene>
    <name evidence="8" type="ORF">D7Z54_27115</name>
</gene>
<dbReference type="Proteomes" id="UP000275076">
    <property type="component" value="Unassembled WGS sequence"/>
</dbReference>
<dbReference type="EMBL" id="RBVX01000041">
    <property type="protein sequence ID" value="RSL30166.1"/>
    <property type="molecule type" value="Genomic_DNA"/>
</dbReference>
<evidence type="ECO:0000256" key="6">
    <source>
        <dbReference type="SAM" id="Phobius"/>
    </source>
</evidence>
<keyword evidence="2" id="KW-1003">Cell membrane</keyword>
<keyword evidence="4 6" id="KW-1133">Transmembrane helix</keyword>
<organism evidence="8 9">
    <name type="scientific">Salibacterium salarium</name>
    <dbReference type="NCBI Taxonomy" id="284579"/>
    <lineage>
        <taxon>Bacteria</taxon>
        <taxon>Bacillati</taxon>
        <taxon>Bacillota</taxon>
        <taxon>Bacilli</taxon>
        <taxon>Bacillales</taxon>
        <taxon>Bacillaceae</taxon>
    </lineage>
</organism>
<dbReference type="AlphaFoldDB" id="A0A3R9P3B4"/>
<proteinExistence type="predicted"/>
<keyword evidence="5 6" id="KW-0472">Membrane</keyword>
<evidence type="ECO:0000256" key="1">
    <source>
        <dbReference type="ARBA" id="ARBA00004651"/>
    </source>
</evidence>
<evidence type="ECO:0000256" key="5">
    <source>
        <dbReference type="ARBA" id="ARBA00023136"/>
    </source>
</evidence>
<dbReference type="Gene3D" id="6.10.340.10">
    <property type="match status" value="1"/>
</dbReference>
<keyword evidence="3 6" id="KW-0812">Transmembrane</keyword>
<sequence>MIKFVEKVRKSHINPPIKLLLLIQLRMLLNGEGETMNFIKSSIKRKLMVSFLFVGLIPMGIAGYFIYQLSSDEIVAQDKASMEDIAQSTADGMDQWLERRMSEIQLASQSENIKSEETDSQLELMNYVIEQEDTFETVVFTDPEGIVRAHTTEENIDELDLSEREYFQNGMAGEDTISEVLVSKSTGNRIVVAATPVEDNSGEIIGVLSASVNFEALLAQYLDSENNNLGNVEPVFIDGEDTLQLHENEDLVGTKVRESGLSEEWMTAFEQGKDQEGSMTVKAENGKETLTAFAPIPIAGYGLYLTTPMDTVLSVTDHIQLYTVLITIIAAVIIVTVAAIIAGKISNPIRAVTDKVKQVAEGDLSGERQTRRRKMRSVS</sequence>
<dbReference type="GO" id="GO:0005886">
    <property type="term" value="C:plasma membrane"/>
    <property type="evidence" value="ECO:0007669"/>
    <property type="project" value="UniProtKB-SubCell"/>
</dbReference>
<evidence type="ECO:0000256" key="4">
    <source>
        <dbReference type="ARBA" id="ARBA00022989"/>
    </source>
</evidence>
<evidence type="ECO:0000259" key="7">
    <source>
        <dbReference type="Pfam" id="PF02743"/>
    </source>
</evidence>
<feature type="domain" description="Cache" evidence="7">
    <location>
        <begin position="73"/>
        <end position="303"/>
    </location>
</feature>
<comment type="subcellular location">
    <subcellularLocation>
        <location evidence="1">Cell membrane</location>
        <topology evidence="1">Multi-pass membrane protein</topology>
    </subcellularLocation>
</comment>
<dbReference type="OrthoDB" id="9760371at2"/>
<dbReference type="CDD" id="cd12914">
    <property type="entry name" value="PDC1_DGC_like"/>
    <property type="match status" value="1"/>
</dbReference>
<comment type="caution">
    <text evidence="8">The sequence shown here is derived from an EMBL/GenBank/DDBJ whole genome shotgun (WGS) entry which is preliminary data.</text>
</comment>